<gene>
    <name evidence="1" type="ORF">NUH88_15885</name>
</gene>
<evidence type="ECO:0000313" key="1">
    <source>
        <dbReference type="EMBL" id="UUX48875.1"/>
    </source>
</evidence>
<accession>A0A9J7AMK1</accession>
<dbReference type="AlphaFoldDB" id="A0A9J7AMK1"/>
<dbReference type="RefSeq" id="WP_257767377.1">
    <property type="nucleotide sequence ID" value="NZ_CP102480.1"/>
</dbReference>
<keyword evidence="2" id="KW-1185">Reference proteome</keyword>
<sequence length="292" mass="32440">MSDFDLIENATAPGAESLLIVHAQNRSERLIVPALCDLGFSLANRPRQLVCLDSGSGDDHRNLENITGREVGKITIPEAGPGFLNRSAQDDAKLDCLARSLVKYDLVVEATPDVGVELLHRWSRFRDLQALLRQGYRAPQLIVTLSLHDSTFREPYDLFEALGGFQREVGFEITCVILDRKHDQDSGLDWDGMNYCISVLEKRARVRFLTVSYCYSGLFEHVRSGSLSLSEACSDDVRKFADLAVDSGSGWTGDVLAQFEQRELLEWAFESISGFRKLGLVPDPPTDLGEAA</sequence>
<name>A0A9J7AMK1_9PROT</name>
<evidence type="ECO:0000313" key="2">
    <source>
        <dbReference type="Proteomes" id="UP001060336"/>
    </source>
</evidence>
<protein>
    <submittedName>
        <fullName evidence="1">Uncharacterized protein</fullName>
    </submittedName>
</protein>
<organism evidence="1 2">
    <name type="scientific">Nisaea acidiphila</name>
    <dbReference type="NCBI Taxonomy" id="1862145"/>
    <lineage>
        <taxon>Bacteria</taxon>
        <taxon>Pseudomonadati</taxon>
        <taxon>Pseudomonadota</taxon>
        <taxon>Alphaproteobacteria</taxon>
        <taxon>Rhodospirillales</taxon>
        <taxon>Thalassobaculaceae</taxon>
        <taxon>Nisaea</taxon>
    </lineage>
</organism>
<dbReference type="EMBL" id="CP102480">
    <property type="protein sequence ID" value="UUX48875.1"/>
    <property type="molecule type" value="Genomic_DNA"/>
</dbReference>
<reference evidence="1" key="1">
    <citation type="submission" date="2022-08" db="EMBL/GenBank/DDBJ databases">
        <title>Nisaea acidiphila sp. nov., isolated from a marine algal debris and emended description of the genus Nisaea Urios et al. 2008.</title>
        <authorList>
            <person name="Kwon K."/>
        </authorList>
    </citation>
    <scope>NUCLEOTIDE SEQUENCE</scope>
    <source>
        <strain evidence="1">MEBiC11861</strain>
    </source>
</reference>
<dbReference type="KEGG" id="naci:NUH88_15885"/>
<proteinExistence type="predicted"/>
<dbReference type="Proteomes" id="UP001060336">
    <property type="component" value="Chromosome"/>
</dbReference>